<dbReference type="PANTHER" id="PTHR30595">
    <property type="entry name" value="GLPR-RELATED TRANSCRIPTIONAL REPRESSOR"/>
    <property type="match status" value="1"/>
</dbReference>
<dbReference type="EMBL" id="SGKU01000029">
    <property type="protein sequence ID" value="NFA43103.1"/>
    <property type="molecule type" value="Genomic_DNA"/>
</dbReference>
<dbReference type="OrthoDB" id="320597at2"/>
<evidence type="ECO:0000313" key="5">
    <source>
        <dbReference type="EMBL" id="NFV28035.1"/>
    </source>
</evidence>
<dbReference type="InterPro" id="IPR038461">
    <property type="entry name" value="Schlafen_AlbA_2_dom_sf"/>
</dbReference>
<accession>A0A0C2S2L7</accession>
<dbReference type="Proteomes" id="UP000473681">
    <property type="component" value="Unassembled WGS sequence"/>
</dbReference>
<dbReference type="PANTHER" id="PTHR30595:SF6">
    <property type="entry name" value="SCHLAFEN ALBA-2 DOMAIN-CONTAINING PROTEIN"/>
    <property type="match status" value="1"/>
</dbReference>
<dbReference type="InterPro" id="IPR007421">
    <property type="entry name" value="Schlafen_AlbA_2_dom"/>
</dbReference>
<dbReference type="Proteomes" id="UP000486903">
    <property type="component" value="Unassembled WGS sequence"/>
</dbReference>
<evidence type="ECO:0000313" key="7">
    <source>
        <dbReference type="Proteomes" id="UP000473681"/>
    </source>
</evidence>
<protein>
    <submittedName>
        <fullName evidence="3">ATP-binding protein</fullName>
    </submittedName>
</protein>
<feature type="domain" description="Schlafen AlbA-2" evidence="1">
    <location>
        <begin position="14"/>
        <end position="135"/>
    </location>
</feature>
<dbReference type="GO" id="GO:0005524">
    <property type="term" value="F:ATP binding"/>
    <property type="evidence" value="ECO:0007669"/>
    <property type="project" value="UniProtKB-KW"/>
</dbReference>
<evidence type="ECO:0000313" key="2">
    <source>
        <dbReference type="EMBL" id="NFA43103.1"/>
    </source>
</evidence>
<dbReference type="AlphaFoldDB" id="A0A0C2S2L7"/>
<dbReference type="Proteomes" id="UP000476820">
    <property type="component" value="Unassembled WGS sequence"/>
</dbReference>
<keyword evidence="3" id="KW-0547">Nucleotide-binding</keyword>
<evidence type="ECO:0000313" key="9">
    <source>
        <dbReference type="Proteomes" id="UP000486903"/>
    </source>
</evidence>
<evidence type="ECO:0000313" key="6">
    <source>
        <dbReference type="Proteomes" id="UP000472355"/>
    </source>
</evidence>
<dbReference type="EMBL" id="SXFB01000029">
    <property type="protein sequence ID" value="NFV28035.1"/>
    <property type="molecule type" value="Genomic_DNA"/>
</dbReference>
<dbReference type="Pfam" id="PF04326">
    <property type="entry name" value="SLFN_AlbA_2"/>
    <property type="match status" value="1"/>
</dbReference>
<keyword evidence="3" id="KW-0067">ATP-binding</keyword>
<evidence type="ECO:0000313" key="4">
    <source>
        <dbReference type="EMBL" id="NFN33794.1"/>
    </source>
</evidence>
<dbReference type="EMBL" id="SWOV01000052">
    <property type="protein sequence ID" value="NFF89125.1"/>
    <property type="molecule type" value="Genomic_DNA"/>
</dbReference>
<evidence type="ECO:0000259" key="1">
    <source>
        <dbReference type="Pfam" id="PF04326"/>
    </source>
</evidence>
<dbReference type="Gene3D" id="3.30.950.30">
    <property type="entry name" value="Schlafen, AAA domain"/>
    <property type="match status" value="1"/>
</dbReference>
<dbReference type="RefSeq" id="WP_003373789.1">
    <property type="nucleotide sequence ID" value="NZ_CP010520.1"/>
</dbReference>
<evidence type="ECO:0000313" key="8">
    <source>
        <dbReference type="Proteomes" id="UP000476820"/>
    </source>
</evidence>
<comment type="caution">
    <text evidence="3">The sequence shown here is derived from an EMBL/GenBank/DDBJ whole genome shotgun (WGS) entry which is preliminary data.</text>
</comment>
<dbReference type="Proteomes" id="UP000472355">
    <property type="component" value="Unassembled WGS sequence"/>
</dbReference>
<organism evidence="3 8">
    <name type="scientific">Clostridium botulinum</name>
    <dbReference type="NCBI Taxonomy" id="1491"/>
    <lineage>
        <taxon>Bacteria</taxon>
        <taxon>Bacillati</taxon>
        <taxon>Bacillota</taxon>
        <taxon>Clostridia</taxon>
        <taxon>Eubacteriales</taxon>
        <taxon>Clostridiaceae</taxon>
        <taxon>Clostridium</taxon>
    </lineage>
</organism>
<gene>
    <name evidence="2" type="ORF">EXM65_11090</name>
    <name evidence="3" type="ORF">FC774_14820</name>
    <name evidence="4" type="ORF">FDB51_01345</name>
    <name evidence="5" type="ORF">FDG31_18240</name>
</gene>
<proteinExistence type="predicted"/>
<name>A0A0C2S2L7_CLOBO</name>
<evidence type="ECO:0000313" key="3">
    <source>
        <dbReference type="EMBL" id="NFF89125.1"/>
    </source>
</evidence>
<reference evidence="7 8" key="2">
    <citation type="submission" date="2019-04" db="EMBL/GenBank/DDBJ databases">
        <title>Genome sequencing of Clostridium botulinum Groups I-IV and Clostridium butyricum.</title>
        <authorList>
            <person name="Brunt J."/>
            <person name="Van Vliet A.H.M."/>
            <person name="Stringer S.C."/>
            <person name="Carter A.T."/>
            <person name="Peck M.W."/>
        </authorList>
    </citation>
    <scope>NUCLEOTIDE SEQUENCE [LARGE SCALE GENOMIC DNA]</scope>
    <source>
        <strain evidence="3 8">1605</strain>
        <strain evidence="5 9">BL81</strain>
        <strain evidence="4 7">CB-K-33E</strain>
    </source>
</reference>
<dbReference type="Gene3D" id="3.30.565.60">
    <property type="match status" value="1"/>
</dbReference>
<dbReference type="EMBL" id="SWVK01000001">
    <property type="protein sequence ID" value="NFN33794.1"/>
    <property type="molecule type" value="Genomic_DNA"/>
</dbReference>
<dbReference type="InterPro" id="IPR038475">
    <property type="entry name" value="RecG_C_sf"/>
</dbReference>
<sequence>MDKRKFMSLLKREEGIKLDYKLKLDLITESGKKEMAKDICAIANTGYGRGYIIVGIQDKTKKIIGVGKEDLFKEEQIQQIITSRCEPPIPLKVDFIYIDNKKIGIITIYDGGQKPYQIRENGAFYIRRGSTTDVMRKQEIITLLEQNLNLTIETCPLINSKIDMLNMELVKKYFRHKGIEVNDENKEFLLLSSGIAAQERDRSELRCTYGGLLVFSDDNYLCIPNNMIKIVDNLNNAYGDVYIIQGNLLTMIDKAEKKLSEIIKCDYPCSAITEAIKNAVLYREYFDLNRIIEVTIEKNNVIVSSPGELIDENSKSERIHYNKRNIWLYEKLTTLDDEKRFLNNGQGFKRITNAFNKKRGEVKFINSRIEHSFKVILPGC</sequence>
<reference evidence="2 6" key="1">
    <citation type="submission" date="2019-02" db="EMBL/GenBank/DDBJ databases">
        <title>Genome sequencing of Clostridium botulinum clinical isolates.</title>
        <authorList>
            <person name="Brunt J."/>
            <person name="Van Vliet A.H.M."/>
            <person name="Stringer S.C."/>
            <person name="Grant K.A."/>
            <person name="Carter A.C."/>
            <person name="Peck M.W."/>
        </authorList>
    </citation>
    <scope>NUCLEOTIDE SEQUENCE [LARGE SCALE GENOMIC DNA]</scope>
    <source>
        <strain evidence="2 6">H113700579</strain>
    </source>
</reference>